<protein>
    <submittedName>
        <fullName evidence="1">DUF2789 domain-containing protein</fullName>
    </submittedName>
</protein>
<dbReference type="Pfam" id="PF10982">
    <property type="entry name" value="DUF2789"/>
    <property type="match status" value="1"/>
</dbReference>
<comment type="caution">
    <text evidence="1">The sequence shown here is derived from an EMBL/GenBank/DDBJ whole genome shotgun (WGS) entry which is preliminary data.</text>
</comment>
<accession>A0A8J6LVX4</accession>
<reference evidence="1" key="1">
    <citation type="journal article" date="2018" name="Int. J. Syst. Evol. Microbiol.">
        <title>Neptunicella marina gen. nov., sp. nov., isolated from surface seawater.</title>
        <authorList>
            <person name="Liu X."/>
            <person name="Lai Q."/>
            <person name="Du Y."/>
            <person name="Zhang X."/>
            <person name="Liu Z."/>
            <person name="Sun F."/>
            <person name="Shao Z."/>
        </authorList>
    </citation>
    <scope>NUCLEOTIDE SEQUENCE</scope>
    <source>
        <strain evidence="1">S27-2</strain>
    </source>
</reference>
<proteinExistence type="predicted"/>
<sequence length="76" mass="8799">MDLTNPSFKQLFDQLGLASDHQAIDRFIEEHKGLDSTLKLQQAPFWNPTQAKFIEDSLNEDAAWAELIDQLNNRLR</sequence>
<dbReference type="InterPro" id="IPR021250">
    <property type="entry name" value="DUF2789"/>
</dbReference>
<dbReference type="EMBL" id="JACNEP010000002">
    <property type="protein sequence ID" value="MBC3764904.1"/>
    <property type="molecule type" value="Genomic_DNA"/>
</dbReference>
<keyword evidence="2" id="KW-1185">Reference proteome</keyword>
<dbReference type="InterPro" id="IPR038086">
    <property type="entry name" value="DUF2789_sf"/>
</dbReference>
<reference evidence="1" key="2">
    <citation type="submission" date="2020-08" db="EMBL/GenBank/DDBJ databases">
        <authorList>
            <person name="Lai Q."/>
        </authorList>
    </citation>
    <scope>NUCLEOTIDE SEQUENCE</scope>
    <source>
        <strain evidence="1">S27-2</strain>
    </source>
</reference>
<dbReference type="RefSeq" id="WP_186505373.1">
    <property type="nucleotide sequence ID" value="NZ_JACNEP010000002.1"/>
</dbReference>
<dbReference type="Proteomes" id="UP000601768">
    <property type="component" value="Unassembled WGS sequence"/>
</dbReference>
<evidence type="ECO:0000313" key="1">
    <source>
        <dbReference type="EMBL" id="MBC3764904.1"/>
    </source>
</evidence>
<name>A0A8J6LVX4_9ALTE</name>
<dbReference type="AlphaFoldDB" id="A0A8J6LVX4"/>
<gene>
    <name evidence="1" type="ORF">H8B19_03385</name>
</gene>
<dbReference type="Gene3D" id="1.10.10.1130">
    <property type="entry name" value="Uncharacterised protein PF10982, DUF2789"/>
    <property type="match status" value="1"/>
</dbReference>
<evidence type="ECO:0000313" key="2">
    <source>
        <dbReference type="Proteomes" id="UP000601768"/>
    </source>
</evidence>
<organism evidence="1 2">
    <name type="scientific">Neptunicella marina</name>
    <dbReference type="NCBI Taxonomy" id="2125989"/>
    <lineage>
        <taxon>Bacteria</taxon>
        <taxon>Pseudomonadati</taxon>
        <taxon>Pseudomonadota</taxon>
        <taxon>Gammaproteobacteria</taxon>
        <taxon>Alteromonadales</taxon>
        <taxon>Alteromonadaceae</taxon>
        <taxon>Neptunicella</taxon>
    </lineage>
</organism>